<keyword evidence="2" id="KW-1185">Reference proteome</keyword>
<protein>
    <submittedName>
        <fullName evidence="1">Uncharacterized protein</fullName>
    </submittedName>
</protein>
<evidence type="ECO:0000313" key="1">
    <source>
        <dbReference type="EMBL" id="WAQ91251.1"/>
    </source>
</evidence>
<sequence>MAHKALTNQPVELKIQLVVKEEPVLKEEVFTHKVVRSLNKKTVKHHLQVKMTMLMMNPMRGSQVPPV</sequence>
<accession>A0ABY7D102</accession>
<dbReference type="EMBL" id="CP110434">
    <property type="protein sequence ID" value="WAQ91251.1"/>
    <property type="molecule type" value="Genomic_DNA"/>
</dbReference>
<name>A0ABY7D102_9BASI</name>
<dbReference type="GeneID" id="77803713"/>
<dbReference type="Proteomes" id="UP001164743">
    <property type="component" value="Chromosome 14A"/>
</dbReference>
<gene>
    <name evidence="1" type="ORF">PtA15_14A133</name>
</gene>
<organism evidence="1 2">
    <name type="scientific">Puccinia triticina</name>
    <dbReference type="NCBI Taxonomy" id="208348"/>
    <lineage>
        <taxon>Eukaryota</taxon>
        <taxon>Fungi</taxon>
        <taxon>Dikarya</taxon>
        <taxon>Basidiomycota</taxon>
        <taxon>Pucciniomycotina</taxon>
        <taxon>Pucciniomycetes</taxon>
        <taxon>Pucciniales</taxon>
        <taxon>Pucciniaceae</taxon>
        <taxon>Puccinia</taxon>
    </lineage>
</organism>
<proteinExistence type="predicted"/>
<dbReference type="RefSeq" id="XP_053026806.1">
    <property type="nucleotide sequence ID" value="XM_053162818.1"/>
</dbReference>
<reference evidence="1" key="1">
    <citation type="submission" date="2022-10" db="EMBL/GenBank/DDBJ databases">
        <title>Puccinia triticina Genome sequencing and assembly.</title>
        <authorList>
            <person name="Li C."/>
        </authorList>
    </citation>
    <scope>NUCLEOTIDE SEQUENCE</scope>
    <source>
        <strain evidence="1">Pt15</strain>
    </source>
</reference>
<evidence type="ECO:0000313" key="2">
    <source>
        <dbReference type="Proteomes" id="UP001164743"/>
    </source>
</evidence>